<sequence>MVQQQQFLGNRAWDVADLDAVGSDAAGSNLLSVTVQSNVLEEGQLFSTFQDFKARIPRPPGLPSQDLVCASNGKTARRILSSAEPQTSATSKFTHVGSRCLKMFELQRLSQHTRCACGPPTIAPEQIQEAVQMQLSMTMK</sequence>
<comment type="caution">
    <text evidence="1">The sequence shown here is derived from an EMBL/GenBank/DDBJ whole genome shotgun (WGS) entry which is preliminary data.</text>
</comment>
<evidence type="ECO:0000313" key="1">
    <source>
        <dbReference type="EMBL" id="KAA8908788.1"/>
    </source>
</evidence>
<name>A0A5J5EZL2_9PEZI</name>
<accession>A0A5J5EZL2</accession>
<evidence type="ECO:0000313" key="2">
    <source>
        <dbReference type="Proteomes" id="UP000326924"/>
    </source>
</evidence>
<proteinExistence type="predicted"/>
<dbReference type="InParanoid" id="A0A5J5EZL2"/>
<dbReference type="EMBL" id="VXIS01000065">
    <property type="protein sequence ID" value="KAA8908788.1"/>
    <property type="molecule type" value="Genomic_DNA"/>
</dbReference>
<gene>
    <name evidence="1" type="ORF">FN846DRAFT_889358</name>
</gene>
<dbReference type="AlphaFoldDB" id="A0A5J5EZL2"/>
<keyword evidence="2" id="KW-1185">Reference proteome</keyword>
<protein>
    <submittedName>
        <fullName evidence="1">Uncharacterized protein</fullName>
    </submittedName>
</protein>
<dbReference type="Proteomes" id="UP000326924">
    <property type="component" value="Unassembled WGS sequence"/>
</dbReference>
<reference evidence="1 2" key="1">
    <citation type="submission" date="2019-09" db="EMBL/GenBank/DDBJ databases">
        <title>Draft genome of the ectomycorrhizal ascomycete Sphaerosporella brunnea.</title>
        <authorList>
            <consortium name="DOE Joint Genome Institute"/>
            <person name="Benucci G.M."/>
            <person name="Marozzi G."/>
            <person name="Antonielli L."/>
            <person name="Sanchez S."/>
            <person name="Marco P."/>
            <person name="Wang X."/>
            <person name="Falini L.B."/>
            <person name="Barry K."/>
            <person name="Haridas S."/>
            <person name="Lipzen A."/>
            <person name="Labutti K."/>
            <person name="Grigoriev I.V."/>
            <person name="Murat C."/>
            <person name="Martin F."/>
            <person name="Albertini E."/>
            <person name="Donnini D."/>
            <person name="Bonito G."/>
        </authorList>
    </citation>
    <scope>NUCLEOTIDE SEQUENCE [LARGE SCALE GENOMIC DNA]</scope>
    <source>
        <strain evidence="1 2">Sb_GMNB300</strain>
    </source>
</reference>
<organism evidence="1 2">
    <name type="scientific">Sphaerosporella brunnea</name>
    <dbReference type="NCBI Taxonomy" id="1250544"/>
    <lineage>
        <taxon>Eukaryota</taxon>
        <taxon>Fungi</taxon>
        <taxon>Dikarya</taxon>
        <taxon>Ascomycota</taxon>
        <taxon>Pezizomycotina</taxon>
        <taxon>Pezizomycetes</taxon>
        <taxon>Pezizales</taxon>
        <taxon>Pyronemataceae</taxon>
        <taxon>Sphaerosporella</taxon>
    </lineage>
</organism>